<keyword evidence="4 5" id="KW-0472">Membrane</keyword>
<organism evidence="6 7">
    <name type="scientific">Desulfofundulus thermosubterraneus DSM 16057</name>
    <dbReference type="NCBI Taxonomy" id="1121432"/>
    <lineage>
        <taxon>Bacteria</taxon>
        <taxon>Bacillati</taxon>
        <taxon>Bacillota</taxon>
        <taxon>Clostridia</taxon>
        <taxon>Eubacteriales</taxon>
        <taxon>Peptococcaceae</taxon>
        <taxon>Desulfofundulus</taxon>
    </lineage>
</organism>
<dbReference type="GO" id="GO:0005886">
    <property type="term" value="C:plasma membrane"/>
    <property type="evidence" value="ECO:0007669"/>
    <property type="project" value="UniProtKB-ARBA"/>
</dbReference>
<feature type="transmembrane region" description="Helical" evidence="5">
    <location>
        <begin position="117"/>
        <end position="140"/>
    </location>
</feature>
<keyword evidence="3 5" id="KW-1133">Transmembrane helix</keyword>
<sequence length="267" mass="29453">MMLSGITLGQYIPGRSFVHRLDPRTKILASAVMIMAVLVCNKPAGYVFLTLGTLLALGFAGTSPRLLVGILRPFWVILTLTLVLQLFFTPGQVLLALGPLHVTREGLVLGGQILWRLILLIVFSSLLTLTTSPLMLTAALESLLKPLQRAGVPAFDLAMMMTIALRFVPTLLEEAQQIIKAQQSRGAVFTRGGLLQRVRGLVPLLVPLFAGAFRRAEELATAMEIRCYRVGANRTRMHQLRYDWRDYAVLAGTGTLFLATLALRWWG</sequence>
<dbReference type="STRING" id="1121432.SAMN02745219_01696"/>
<dbReference type="EMBL" id="FQZM01000018">
    <property type="protein sequence ID" value="SHJ07067.1"/>
    <property type="molecule type" value="Genomic_DNA"/>
</dbReference>
<proteinExistence type="predicted"/>
<feature type="transmembrane region" description="Helical" evidence="5">
    <location>
        <begin position="74"/>
        <end position="97"/>
    </location>
</feature>
<name>A0A1M6GB26_9FIRM</name>
<dbReference type="PANTHER" id="PTHR33514:SF13">
    <property type="entry name" value="PROTEIN ABCI12, CHLOROPLASTIC"/>
    <property type="match status" value="1"/>
</dbReference>
<evidence type="ECO:0000256" key="5">
    <source>
        <dbReference type="SAM" id="Phobius"/>
    </source>
</evidence>
<evidence type="ECO:0000256" key="2">
    <source>
        <dbReference type="ARBA" id="ARBA00022692"/>
    </source>
</evidence>
<dbReference type="InterPro" id="IPR003339">
    <property type="entry name" value="ABC/ECF_trnsptr_transmembrane"/>
</dbReference>
<evidence type="ECO:0000256" key="3">
    <source>
        <dbReference type="ARBA" id="ARBA00022989"/>
    </source>
</evidence>
<evidence type="ECO:0000256" key="4">
    <source>
        <dbReference type="ARBA" id="ARBA00023136"/>
    </source>
</evidence>
<gene>
    <name evidence="6" type="ORF">SAMN02745219_01696</name>
</gene>
<comment type="subcellular location">
    <subcellularLocation>
        <location evidence="1">Membrane</location>
        <topology evidence="1">Multi-pass membrane protein</topology>
    </subcellularLocation>
</comment>
<dbReference type="PANTHER" id="PTHR33514">
    <property type="entry name" value="PROTEIN ABCI12, CHLOROPLASTIC"/>
    <property type="match status" value="1"/>
</dbReference>
<dbReference type="AlphaFoldDB" id="A0A1M6GB26"/>
<evidence type="ECO:0000256" key="1">
    <source>
        <dbReference type="ARBA" id="ARBA00004141"/>
    </source>
</evidence>
<dbReference type="Proteomes" id="UP000184529">
    <property type="component" value="Unassembled WGS sequence"/>
</dbReference>
<accession>A0A1M6GB26</accession>
<evidence type="ECO:0000313" key="6">
    <source>
        <dbReference type="EMBL" id="SHJ07067.1"/>
    </source>
</evidence>
<dbReference type="CDD" id="cd16914">
    <property type="entry name" value="EcfT"/>
    <property type="match status" value="1"/>
</dbReference>
<dbReference type="RefSeq" id="WP_242656264.1">
    <property type="nucleotide sequence ID" value="NZ_FQZM01000018.1"/>
</dbReference>
<dbReference type="Pfam" id="PF02361">
    <property type="entry name" value="CbiQ"/>
    <property type="match status" value="1"/>
</dbReference>
<keyword evidence="7" id="KW-1185">Reference proteome</keyword>
<evidence type="ECO:0000313" key="7">
    <source>
        <dbReference type="Proteomes" id="UP000184529"/>
    </source>
</evidence>
<keyword evidence="2 5" id="KW-0812">Transmembrane</keyword>
<feature type="transmembrane region" description="Helical" evidence="5">
    <location>
        <begin position="247"/>
        <end position="266"/>
    </location>
</feature>
<protein>
    <submittedName>
        <fullName evidence="6">Energy-coupling factor transport system permease protein</fullName>
    </submittedName>
</protein>
<reference evidence="7" key="1">
    <citation type="submission" date="2016-11" db="EMBL/GenBank/DDBJ databases">
        <authorList>
            <person name="Varghese N."/>
            <person name="Submissions S."/>
        </authorList>
    </citation>
    <scope>NUCLEOTIDE SEQUENCE [LARGE SCALE GENOMIC DNA]</scope>
    <source>
        <strain evidence="7">DSM 16057</strain>
    </source>
</reference>
<feature type="transmembrane region" description="Helical" evidence="5">
    <location>
        <begin position="45"/>
        <end position="62"/>
    </location>
</feature>